<protein>
    <submittedName>
        <fullName evidence="1">Uncharacterized protein</fullName>
    </submittedName>
</protein>
<comment type="caution">
    <text evidence="1">The sequence shown here is derived from an EMBL/GenBank/DDBJ whole genome shotgun (WGS) entry which is preliminary data.</text>
</comment>
<keyword evidence="2" id="KW-1185">Reference proteome</keyword>
<evidence type="ECO:0000313" key="1">
    <source>
        <dbReference type="EMBL" id="KAK2738654.1"/>
    </source>
</evidence>
<proteinExistence type="predicted"/>
<name>A0AAE0D1R4_COLKA</name>
<reference evidence="1" key="1">
    <citation type="submission" date="2023-02" db="EMBL/GenBank/DDBJ databases">
        <title>Colletotrichum kahawae CIFC_Que2 genome sequencing and assembly.</title>
        <authorList>
            <person name="Baroncelli R."/>
        </authorList>
    </citation>
    <scope>NUCLEOTIDE SEQUENCE</scope>
    <source>
        <strain evidence="1">CIFC_Que2</strain>
    </source>
</reference>
<sequence length="110" mass="12746">MEEVWVLRNEDRVKCGSPSFNDGKARASWIRESAGAGQPNEGSCHRRLASSGRAGVLRRAFGWRWASEKSKKRSKQMDMSRRWTTCRCRCRCRYCPPPAGEHMSQLCFRY</sequence>
<gene>
    <name evidence="1" type="ORF">CKAH01_07344</name>
</gene>
<dbReference type="AlphaFoldDB" id="A0AAE0D1R4"/>
<dbReference type="Proteomes" id="UP001281614">
    <property type="component" value="Unassembled WGS sequence"/>
</dbReference>
<dbReference type="EMBL" id="VYYT01000378">
    <property type="protein sequence ID" value="KAK2738654.1"/>
    <property type="molecule type" value="Genomic_DNA"/>
</dbReference>
<accession>A0AAE0D1R4</accession>
<evidence type="ECO:0000313" key="2">
    <source>
        <dbReference type="Proteomes" id="UP001281614"/>
    </source>
</evidence>
<organism evidence="1 2">
    <name type="scientific">Colletotrichum kahawae</name>
    <name type="common">Coffee berry disease fungus</name>
    <dbReference type="NCBI Taxonomy" id="34407"/>
    <lineage>
        <taxon>Eukaryota</taxon>
        <taxon>Fungi</taxon>
        <taxon>Dikarya</taxon>
        <taxon>Ascomycota</taxon>
        <taxon>Pezizomycotina</taxon>
        <taxon>Sordariomycetes</taxon>
        <taxon>Hypocreomycetidae</taxon>
        <taxon>Glomerellales</taxon>
        <taxon>Glomerellaceae</taxon>
        <taxon>Colletotrichum</taxon>
        <taxon>Colletotrichum gloeosporioides species complex</taxon>
    </lineage>
</organism>